<evidence type="ECO:0000313" key="1">
    <source>
        <dbReference type="EMBL" id="NOG31608.1"/>
    </source>
</evidence>
<dbReference type="AlphaFoldDB" id="A0A7Y3TX66"/>
<organism evidence="1 2">
    <name type="scientific">Vreelandella azerica</name>
    <dbReference type="NCBI Taxonomy" id="2732867"/>
    <lineage>
        <taxon>Bacteria</taxon>
        <taxon>Pseudomonadati</taxon>
        <taxon>Pseudomonadota</taxon>
        <taxon>Gammaproteobacteria</taxon>
        <taxon>Oceanospirillales</taxon>
        <taxon>Halomonadaceae</taxon>
        <taxon>Vreelandella</taxon>
    </lineage>
</organism>
<dbReference type="PANTHER" id="PTHR35175:SF2">
    <property type="entry name" value="DUF1289 DOMAIN-CONTAINING PROTEIN"/>
    <property type="match status" value="1"/>
</dbReference>
<sequence length="79" mass="8669">MADNTAINTVQVVNSERARPLSPCVQICRVDSASQCCEGCGRTLDEIANWGRMSEAEKAPIWERLEADGFVNKRGSDPN</sequence>
<dbReference type="RefSeq" id="WP_171702044.1">
    <property type="nucleotide sequence ID" value="NZ_JABFHI010000002.1"/>
</dbReference>
<reference evidence="1 2" key="2">
    <citation type="submission" date="2020-06" db="EMBL/GenBank/DDBJ databases">
        <title>Halomonas songnenensis sp. nov., a moderately halophilic bacterium isolated from saline and alkaline soils.</title>
        <authorList>
            <person name="Jiang J."/>
            <person name="Pan Y."/>
        </authorList>
    </citation>
    <scope>NUCLEOTIDE SEQUENCE [LARGE SCALE GENOMIC DNA]</scope>
    <source>
        <strain evidence="1 2">TBZ9</strain>
    </source>
</reference>
<dbReference type="Pfam" id="PF06945">
    <property type="entry name" value="DUF1289"/>
    <property type="match status" value="1"/>
</dbReference>
<name>A0A7Y3TX66_9GAMM</name>
<dbReference type="EMBL" id="JABFHI010000002">
    <property type="protein sequence ID" value="NOG31608.1"/>
    <property type="molecule type" value="Genomic_DNA"/>
</dbReference>
<dbReference type="Proteomes" id="UP000588806">
    <property type="component" value="Unassembled WGS sequence"/>
</dbReference>
<evidence type="ECO:0000313" key="2">
    <source>
        <dbReference type="Proteomes" id="UP000588806"/>
    </source>
</evidence>
<reference evidence="1 2" key="1">
    <citation type="submission" date="2020-05" db="EMBL/GenBank/DDBJ databases">
        <authorList>
            <person name="Ruan W."/>
            <person name="Jeon C.O."/>
            <person name="Chun B.H."/>
        </authorList>
    </citation>
    <scope>NUCLEOTIDE SEQUENCE [LARGE SCALE GENOMIC DNA]</scope>
    <source>
        <strain evidence="1 2">TBZ9</strain>
    </source>
</reference>
<dbReference type="PANTHER" id="PTHR35175">
    <property type="entry name" value="DUF1289 DOMAIN-CONTAINING PROTEIN"/>
    <property type="match status" value="1"/>
</dbReference>
<protein>
    <submittedName>
        <fullName evidence="1">DUF1289 domain-containing protein</fullName>
    </submittedName>
</protein>
<dbReference type="InterPro" id="IPR010710">
    <property type="entry name" value="DUF1289"/>
</dbReference>
<keyword evidence="2" id="KW-1185">Reference proteome</keyword>
<accession>A0A7Y3TX66</accession>
<gene>
    <name evidence="1" type="ORF">HLB35_07220</name>
</gene>
<proteinExistence type="predicted"/>
<comment type="caution">
    <text evidence="1">The sequence shown here is derived from an EMBL/GenBank/DDBJ whole genome shotgun (WGS) entry which is preliminary data.</text>
</comment>